<organism evidence="1 2">
    <name type="scientific">Thelephora ganbajun</name>
    <name type="common">Ganba fungus</name>
    <dbReference type="NCBI Taxonomy" id="370292"/>
    <lineage>
        <taxon>Eukaryota</taxon>
        <taxon>Fungi</taxon>
        <taxon>Dikarya</taxon>
        <taxon>Basidiomycota</taxon>
        <taxon>Agaricomycotina</taxon>
        <taxon>Agaricomycetes</taxon>
        <taxon>Thelephorales</taxon>
        <taxon>Thelephoraceae</taxon>
        <taxon>Thelephora</taxon>
    </lineage>
</organism>
<keyword evidence="2" id="KW-1185">Reference proteome</keyword>
<reference evidence="1" key="1">
    <citation type="submission" date="2019-10" db="EMBL/GenBank/DDBJ databases">
        <authorList>
            <consortium name="DOE Joint Genome Institute"/>
            <person name="Kuo A."/>
            <person name="Miyauchi S."/>
            <person name="Kiss E."/>
            <person name="Drula E."/>
            <person name="Kohler A."/>
            <person name="Sanchez-Garcia M."/>
            <person name="Andreopoulos B."/>
            <person name="Barry K.W."/>
            <person name="Bonito G."/>
            <person name="Buee M."/>
            <person name="Carver A."/>
            <person name="Chen C."/>
            <person name="Cichocki N."/>
            <person name="Clum A."/>
            <person name="Culley D."/>
            <person name="Crous P.W."/>
            <person name="Fauchery L."/>
            <person name="Girlanda M."/>
            <person name="Hayes R."/>
            <person name="Keri Z."/>
            <person name="Labutti K."/>
            <person name="Lipzen A."/>
            <person name="Lombard V."/>
            <person name="Magnuson J."/>
            <person name="Maillard F."/>
            <person name="Morin E."/>
            <person name="Murat C."/>
            <person name="Nolan M."/>
            <person name="Ohm R."/>
            <person name="Pangilinan J."/>
            <person name="Pereira M."/>
            <person name="Perotto S."/>
            <person name="Peter M."/>
            <person name="Riley R."/>
            <person name="Sitrit Y."/>
            <person name="Stielow B."/>
            <person name="Szollosi G."/>
            <person name="Zifcakova L."/>
            <person name="Stursova M."/>
            <person name="Spatafora J.W."/>
            <person name="Tedersoo L."/>
            <person name="Vaario L.-M."/>
            <person name="Yamada A."/>
            <person name="Yan M."/>
            <person name="Wang P."/>
            <person name="Xu J."/>
            <person name="Bruns T."/>
            <person name="Baldrian P."/>
            <person name="Vilgalys R."/>
            <person name="Henrissat B."/>
            <person name="Grigoriev I.V."/>
            <person name="Hibbett D."/>
            <person name="Nagy L.G."/>
            <person name="Martin F.M."/>
        </authorList>
    </citation>
    <scope>NUCLEOTIDE SEQUENCE</scope>
    <source>
        <strain evidence="1">P2</strain>
    </source>
</reference>
<sequence>MLSLSSRSILKRSLVTQRGAARFYSSTSTVHDNDPEVLEVEKQRNLTNRQRATSTPVSEAPGWNEYLATASEAHVKADKSKDSLVTLVSKTVEYVQSRYSPDERVGSREAMYERDSVEGPLGSTESPGPKIEVRTEGYEEVLENATPSEAAVKSDRGEV</sequence>
<dbReference type="Proteomes" id="UP000886501">
    <property type="component" value="Unassembled WGS sequence"/>
</dbReference>
<evidence type="ECO:0000313" key="1">
    <source>
        <dbReference type="EMBL" id="KAF9648699.1"/>
    </source>
</evidence>
<accession>A0ACB6ZGK0</accession>
<reference evidence="1" key="2">
    <citation type="journal article" date="2020" name="Nat. Commun.">
        <title>Large-scale genome sequencing of mycorrhizal fungi provides insights into the early evolution of symbiotic traits.</title>
        <authorList>
            <person name="Miyauchi S."/>
            <person name="Kiss E."/>
            <person name="Kuo A."/>
            <person name="Drula E."/>
            <person name="Kohler A."/>
            <person name="Sanchez-Garcia M."/>
            <person name="Morin E."/>
            <person name="Andreopoulos B."/>
            <person name="Barry K.W."/>
            <person name="Bonito G."/>
            <person name="Buee M."/>
            <person name="Carver A."/>
            <person name="Chen C."/>
            <person name="Cichocki N."/>
            <person name="Clum A."/>
            <person name="Culley D."/>
            <person name="Crous P.W."/>
            <person name="Fauchery L."/>
            <person name="Girlanda M."/>
            <person name="Hayes R.D."/>
            <person name="Keri Z."/>
            <person name="LaButti K."/>
            <person name="Lipzen A."/>
            <person name="Lombard V."/>
            <person name="Magnuson J."/>
            <person name="Maillard F."/>
            <person name="Murat C."/>
            <person name="Nolan M."/>
            <person name="Ohm R.A."/>
            <person name="Pangilinan J."/>
            <person name="Pereira M.F."/>
            <person name="Perotto S."/>
            <person name="Peter M."/>
            <person name="Pfister S."/>
            <person name="Riley R."/>
            <person name="Sitrit Y."/>
            <person name="Stielow J.B."/>
            <person name="Szollosi G."/>
            <person name="Zifcakova L."/>
            <person name="Stursova M."/>
            <person name="Spatafora J.W."/>
            <person name="Tedersoo L."/>
            <person name="Vaario L.M."/>
            <person name="Yamada A."/>
            <person name="Yan M."/>
            <person name="Wang P."/>
            <person name="Xu J."/>
            <person name="Bruns T."/>
            <person name="Baldrian P."/>
            <person name="Vilgalys R."/>
            <person name="Dunand C."/>
            <person name="Henrissat B."/>
            <person name="Grigoriev I.V."/>
            <person name="Hibbett D."/>
            <person name="Nagy L.G."/>
            <person name="Martin F.M."/>
        </authorList>
    </citation>
    <scope>NUCLEOTIDE SEQUENCE</scope>
    <source>
        <strain evidence="1">P2</strain>
    </source>
</reference>
<evidence type="ECO:0000313" key="2">
    <source>
        <dbReference type="Proteomes" id="UP000886501"/>
    </source>
</evidence>
<name>A0ACB6ZGK0_THEGA</name>
<dbReference type="EMBL" id="MU118009">
    <property type="protein sequence ID" value="KAF9648699.1"/>
    <property type="molecule type" value="Genomic_DNA"/>
</dbReference>
<comment type="caution">
    <text evidence="1">The sequence shown here is derived from an EMBL/GenBank/DDBJ whole genome shotgun (WGS) entry which is preliminary data.</text>
</comment>
<protein>
    <submittedName>
        <fullName evidence="1">Uncharacterized protein</fullName>
    </submittedName>
</protein>
<gene>
    <name evidence="1" type="ORF">BDM02DRAFT_3115023</name>
</gene>
<proteinExistence type="predicted"/>